<dbReference type="InterPro" id="IPR014710">
    <property type="entry name" value="RmlC-like_jellyroll"/>
</dbReference>
<dbReference type="EMBL" id="CP040058">
    <property type="protein sequence ID" value="QCP36967.1"/>
    <property type="molecule type" value="Genomic_DNA"/>
</dbReference>
<evidence type="ECO:0000313" key="5">
    <source>
        <dbReference type="EMBL" id="QCP36967.1"/>
    </source>
</evidence>
<dbReference type="InterPro" id="IPR013096">
    <property type="entry name" value="Cupin_2"/>
</dbReference>
<keyword evidence="6" id="KW-1185">Reference proteome</keyword>
<keyword evidence="3" id="KW-0804">Transcription</keyword>
<dbReference type="InterPro" id="IPR011051">
    <property type="entry name" value="RmlC_Cupin_sf"/>
</dbReference>
<dbReference type="Gene3D" id="1.10.10.60">
    <property type="entry name" value="Homeodomain-like"/>
    <property type="match status" value="2"/>
</dbReference>
<dbReference type="Gene3D" id="2.60.120.10">
    <property type="entry name" value="Jelly Rolls"/>
    <property type="match status" value="1"/>
</dbReference>
<reference evidence="5 6" key="1">
    <citation type="submission" date="2019-05" db="EMBL/GenBank/DDBJ databases">
        <title>Complete genome sequencing of Anaerostipes rhamnosivorans.</title>
        <authorList>
            <person name="Bui T.P.N."/>
            <person name="de Vos W.M."/>
        </authorList>
    </citation>
    <scope>NUCLEOTIDE SEQUENCE [LARGE SCALE GENOMIC DNA]</scope>
    <source>
        <strain evidence="5 6">1y2</strain>
    </source>
</reference>
<dbReference type="PRINTS" id="PR00032">
    <property type="entry name" value="HTHARAC"/>
</dbReference>
<organism evidence="5 6">
    <name type="scientific">Anaerostipes rhamnosivorans</name>
    <dbReference type="NCBI Taxonomy" id="1229621"/>
    <lineage>
        <taxon>Bacteria</taxon>
        <taxon>Bacillati</taxon>
        <taxon>Bacillota</taxon>
        <taxon>Clostridia</taxon>
        <taxon>Lachnospirales</taxon>
        <taxon>Lachnospiraceae</taxon>
        <taxon>Anaerostipes</taxon>
    </lineage>
</organism>
<protein>
    <submittedName>
        <fullName evidence="5">Transcriptional regulator, AraC family</fullName>
    </submittedName>
</protein>
<dbReference type="OrthoDB" id="9778008at2"/>
<name>A0A4P8IJ63_9FIRM</name>
<proteinExistence type="predicted"/>
<dbReference type="KEGG" id="arf:AR1Y2_3513"/>
<sequence length="310" mass="35680">MPLQDCTIYTDQDRREVRPHGTIEFPCAGYDSVYSVDNVSRIPWHWHEELEVIYLYSGTLEIRVPGRSLRMNAGDSLMINSNILHEAETSGTCRLQSLVFHPDLICGSENSVFYIKYIQPLISSCAIDCLQFSPVDDTVPESTQCILKAFEAFSKGSKGHEFTVREQLSRLCFLLYQSHESVISETTARPDQDSCRIKTMIHMIEERFAEPLKLYDIAKSANIGERECLRCFRRTLGIPPMQYLIRYRLSKGALLLTKTSQSISEISISCGFDSPSNFSRMFKRTYQCSPREYRNRNKEQRGQARRPVII</sequence>
<dbReference type="InterPro" id="IPR018062">
    <property type="entry name" value="HTH_AraC-typ_CS"/>
</dbReference>
<accession>A0A4P8IJ63</accession>
<dbReference type="InterPro" id="IPR020449">
    <property type="entry name" value="Tscrpt_reg_AraC-type_HTH"/>
</dbReference>
<evidence type="ECO:0000313" key="6">
    <source>
        <dbReference type="Proteomes" id="UP000298653"/>
    </source>
</evidence>
<dbReference type="SUPFAM" id="SSF51182">
    <property type="entry name" value="RmlC-like cupins"/>
    <property type="match status" value="1"/>
</dbReference>
<keyword evidence="1" id="KW-0805">Transcription regulation</keyword>
<dbReference type="InterPro" id="IPR018060">
    <property type="entry name" value="HTH_AraC"/>
</dbReference>
<keyword evidence="2" id="KW-0238">DNA-binding</keyword>
<dbReference type="RefSeq" id="WP_137330114.1">
    <property type="nucleotide sequence ID" value="NZ_CP040058.1"/>
</dbReference>
<dbReference type="Proteomes" id="UP000298653">
    <property type="component" value="Chromosome"/>
</dbReference>
<dbReference type="PROSITE" id="PS00041">
    <property type="entry name" value="HTH_ARAC_FAMILY_1"/>
    <property type="match status" value="1"/>
</dbReference>
<dbReference type="Pfam" id="PF07883">
    <property type="entry name" value="Cupin_2"/>
    <property type="match status" value="1"/>
</dbReference>
<dbReference type="Pfam" id="PF12833">
    <property type="entry name" value="HTH_18"/>
    <property type="match status" value="1"/>
</dbReference>
<dbReference type="PANTHER" id="PTHR43280">
    <property type="entry name" value="ARAC-FAMILY TRANSCRIPTIONAL REGULATOR"/>
    <property type="match status" value="1"/>
</dbReference>
<evidence type="ECO:0000259" key="4">
    <source>
        <dbReference type="PROSITE" id="PS01124"/>
    </source>
</evidence>
<dbReference type="AlphaFoldDB" id="A0A4P8IJ63"/>
<dbReference type="GO" id="GO:0043565">
    <property type="term" value="F:sequence-specific DNA binding"/>
    <property type="evidence" value="ECO:0007669"/>
    <property type="project" value="InterPro"/>
</dbReference>
<dbReference type="PROSITE" id="PS01124">
    <property type="entry name" value="HTH_ARAC_FAMILY_2"/>
    <property type="match status" value="1"/>
</dbReference>
<evidence type="ECO:0000256" key="1">
    <source>
        <dbReference type="ARBA" id="ARBA00023015"/>
    </source>
</evidence>
<dbReference type="SMART" id="SM00342">
    <property type="entry name" value="HTH_ARAC"/>
    <property type="match status" value="1"/>
</dbReference>
<feature type="domain" description="HTH araC/xylS-type" evidence="4">
    <location>
        <begin position="198"/>
        <end position="296"/>
    </location>
</feature>
<evidence type="ECO:0000256" key="2">
    <source>
        <dbReference type="ARBA" id="ARBA00023125"/>
    </source>
</evidence>
<dbReference type="InterPro" id="IPR009057">
    <property type="entry name" value="Homeodomain-like_sf"/>
</dbReference>
<evidence type="ECO:0000256" key="3">
    <source>
        <dbReference type="ARBA" id="ARBA00023163"/>
    </source>
</evidence>
<dbReference type="PANTHER" id="PTHR43280:SF2">
    <property type="entry name" value="HTH-TYPE TRANSCRIPTIONAL REGULATOR EXSA"/>
    <property type="match status" value="1"/>
</dbReference>
<gene>
    <name evidence="5" type="ORF">AR1Y2_3513</name>
</gene>
<dbReference type="SUPFAM" id="SSF46689">
    <property type="entry name" value="Homeodomain-like"/>
    <property type="match status" value="2"/>
</dbReference>
<dbReference type="GO" id="GO:0003700">
    <property type="term" value="F:DNA-binding transcription factor activity"/>
    <property type="evidence" value="ECO:0007669"/>
    <property type="project" value="InterPro"/>
</dbReference>